<accession>A0A016UQK7</accession>
<sequence length="82" mass="9668">MLQYIALRDPNNPKKDVRPRPEAHANVKSHMTLLIGVDDESQVGQLQASHFFPYRNVPQCWSSFIFKGKTTEKRLMRRKNHY</sequence>
<comment type="caution">
    <text evidence="2">The sequence shown here is derived from an EMBL/GenBank/DDBJ whole genome shotgun (WGS) entry which is preliminary data.</text>
</comment>
<reference evidence="3" key="1">
    <citation type="journal article" date="2015" name="Nat. Genet.">
        <title>The genome and transcriptome of the zoonotic hookworm Ancylostoma ceylanicum identify infection-specific gene families.</title>
        <authorList>
            <person name="Schwarz E.M."/>
            <person name="Hu Y."/>
            <person name="Antoshechkin I."/>
            <person name="Miller M.M."/>
            <person name="Sternberg P.W."/>
            <person name="Aroian R.V."/>
        </authorList>
    </citation>
    <scope>NUCLEOTIDE SEQUENCE</scope>
    <source>
        <strain evidence="3">HY135</strain>
    </source>
</reference>
<gene>
    <name evidence="2" type="primary">Acey_s0031.g2275</name>
    <name evidence="2" type="ORF">Y032_0031g2275</name>
</gene>
<keyword evidence="3" id="KW-1185">Reference proteome</keyword>
<dbReference type="Proteomes" id="UP000024635">
    <property type="component" value="Unassembled WGS sequence"/>
</dbReference>
<evidence type="ECO:0000313" key="3">
    <source>
        <dbReference type="Proteomes" id="UP000024635"/>
    </source>
</evidence>
<organism evidence="2 3">
    <name type="scientific">Ancylostoma ceylanicum</name>
    <dbReference type="NCBI Taxonomy" id="53326"/>
    <lineage>
        <taxon>Eukaryota</taxon>
        <taxon>Metazoa</taxon>
        <taxon>Ecdysozoa</taxon>
        <taxon>Nematoda</taxon>
        <taxon>Chromadorea</taxon>
        <taxon>Rhabditida</taxon>
        <taxon>Rhabditina</taxon>
        <taxon>Rhabditomorpha</taxon>
        <taxon>Strongyloidea</taxon>
        <taxon>Ancylostomatidae</taxon>
        <taxon>Ancylostomatinae</taxon>
        <taxon>Ancylostoma</taxon>
    </lineage>
</organism>
<dbReference type="OrthoDB" id="5865737at2759"/>
<dbReference type="AlphaFoldDB" id="A0A016UQK7"/>
<name>A0A016UQK7_9BILA</name>
<proteinExistence type="predicted"/>
<protein>
    <submittedName>
        <fullName evidence="2">Uncharacterized protein</fullName>
    </submittedName>
</protein>
<dbReference type="EMBL" id="JARK01001367">
    <property type="protein sequence ID" value="EYC17102.1"/>
    <property type="molecule type" value="Genomic_DNA"/>
</dbReference>
<evidence type="ECO:0000256" key="1">
    <source>
        <dbReference type="SAM" id="MobiDB-lite"/>
    </source>
</evidence>
<feature type="region of interest" description="Disordered" evidence="1">
    <location>
        <begin position="1"/>
        <end position="22"/>
    </location>
</feature>
<evidence type="ECO:0000313" key="2">
    <source>
        <dbReference type="EMBL" id="EYC17102.1"/>
    </source>
</evidence>
<feature type="compositionally biased region" description="Basic and acidic residues" evidence="1">
    <location>
        <begin position="11"/>
        <end position="22"/>
    </location>
</feature>